<dbReference type="Pfam" id="PF00849">
    <property type="entry name" value="PseudoU_synth_2"/>
    <property type="match status" value="1"/>
</dbReference>
<dbReference type="PANTHER" id="PTHR21600">
    <property type="entry name" value="MITOCHONDRIAL RNA PSEUDOURIDINE SYNTHASE"/>
    <property type="match status" value="1"/>
</dbReference>
<name>A0A250KU91_9GAMM</name>
<dbReference type="Gene3D" id="3.30.2350.10">
    <property type="entry name" value="Pseudouridine synthase"/>
    <property type="match status" value="1"/>
</dbReference>
<evidence type="ECO:0000256" key="4">
    <source>
        <dbReference type="ARBA" id="ARBA00036882"/>
    </source>
</evidence>
<keyword evidence="2" id="KW-0694">RNA-binding</keyword>
<reference evidence="9 10" key="1">
    <citation type="submission" date="2016-12" db="EMBL/GenBank/DDBJ databases">
        <title>Genome sequencing of Methylocaldum marinum.</title>
        <authorList>
            <person name="Takeuchi M."/>
            <person name="Kamagata Y."/>
            <person name="Hiraoka S."/>
            <person name="Oshima K."/>
            <person name="Hattori M."/>
            <person name="Iwasaki W."/>
        </authorList>
    </citation>
    <scope>NUCLEOTIDE SEQUENCE [LARGE SCALE GENOMIC DNA]</scope>
    <source>
        <strain evidence="9 10">S8</strain>
    </source>
</reference>
<evidence type="ECO:0000256" key="6">
    <source>
        <dbReference type="PIRSR" id="PIRSR606225-1"/>
    </source>
</evidence>
<protein>
    <recommendedName>
        <fullName evidence="7">Pseudouridine synthase</fullName>
        <ecNumber evidence="7">5.4.99.-</ecNumber>
    </recommendedName>
</protein>
<dbReference type="NCBIfam" id="NF008385">
    <property type="entry name" value="PRK11180.1"/>
    <property type="match status" value="1"/>
</dbReference>
<evidence type="ECO:0000256" key="7">
    <source>
        <dbReference type="RuleBase" id="RU362028"/>
    </source>
</evidence>
<dbReference type="Proteomes" id="UP000266313">
    <property type="component" value="Chromosome"/>
</dbReference>
<proteinExistence type="inferred from homology"/>
<sequence>MTPKHRLQGGEQVVLHAEVEETTTLEGQDIPLAVVYEDDEILIIDKPAGLVVHPAAGHRDGTLQNALLHHAPILAGIPRCGIVHRLDKDTSGLLMAAKTLSAHKALVEQLQARTVNREYLALVQGAVTAGGTVDEPIGRHRIDRKRFAVRDDGKPAVTHYRVAERFPHHTLIRVKLETGRTHQIRVHMAHVHHPLLGDPVYGGRLRIPAGAGEALVRVIRDFKRQALHAEKLGLIHPATREYIEWQSPLPQDFSELLEVLREQP</sequence>
<dbReference type="NCBIfam" id="TIGR00005">
    <property type="entry name" value="rluA_subfam"/>
    <property type="match status" value="1"/>
</dbReference>
<evidence type="ECO:0000313" key="9">
    <source>
        <dbReference type="EMBL" id="BBA35220.1"/>
    </source>
</evidence>
<comment type="catalytic activity">
    <reaction evidence="7">
        <text>a uridine in RNA = a pseudouridine in RNA</text>
        <dbReference type="Rhea" id="RHEA:48348"/>
        <dbReference type="Rhea" id="RHEA-COMP:12068"/>
        <dbReference type="Rhea" id="RHEA-COMP:12069"/>
        <dbReference type="ChEBI" id="CHEBI:65314"/>
        <dbReference type="ChEBI" id="CHEBI:65315"/>
    </reaction>
</comment>
<dbReference type="EC" id="5.4.99.-" evidence="7"/>
<evidence type="ECO:0000313" key="10">
    <source>
        <dbReference type="Proteomes" id="UP000266313"/>
    </source>
</evidence>
<feature type="domain" description="Pseudouridine synthase RsuA/RluA-like" evidence="8">
    <location>
        <begin position="41"/>
        <end position="190"/>
    </location>
</feature>
<comment type="catalytic activity">
    <reaction evidence="4">
        <text>uridine(1911/1915/1917) in 23S rRNA = pseudouridine(1911/1915/1917) in 23S rRNA</text>
        <dbReference type="Rhea" id="RHEA:42524"/>
        <dbReference type="Rhea" id="RHEA-COMP:10097"/>
        <dbReference type="Rhea" id="RHEA-COMP:10098"/>
        <dbReference type="ChEBI" id="CHEBI:65314"/>
        <dbReference type="ChEBI" id="CHEBI:65315"/>
        <dbReference type="EC" id="5.4.99.23"/>
    </reaction>
</comment>
<dbReference type="CDD" id="cd02869">
    <property type="entry name" value="PseudoU_synth_RluA_like"/>
    <property type="match status" value="1"/>
</dbReference>
<dbReference type="InterPro" id="IPR006225">
    <property type="entry name" value="PsdUridine_synth_RluC/D"/>
</dbReference>
<keyword evidence="3 7" id="KW-0413">Isomerase</keyword>
<comment type="function">
    <text evidence="5">Responsible for synthesis of pseudouridine from uracil at positions 1911, 1915 and 1917 in 23S ribosomal RNA.</text>
</comment>
<dbReference type="InterPro" id="IPR020103">
    <property type="entry name" value="PsdUridine_synth_cat_dom_sf"/>
</dbReference>
<dbReference type="InterPro" id="IPR050188">
    <property type="entry name" value="RluA_PseudoU_synthase"/>
</dbReference>
<dbReference type="GO" id="GO:0000455">
    <property type="term" value="P:enzyme-directed rRNA pseudouridine synthesis"/>
    <property type="evidence" value="ECO:0007669"/>
    <property type="project" value="TreeGrafter"/>
</dbReference>
<dbReference type="AlphaFoldDB" id="A0A250KU91"/>
<dbReference type="FunFam" id="3.30.2350.10:FF:000006">
    <property type="entry name" value="Pseudouridine synthase"/>
    <property type="match status" value="1"/>
</dbReference>
<dbReference type="InterPro" id="IPR006224">
    <property type="entry name" value="PsdUridine_synth_RluA-like_CS"/>
</dbReference>
<evidence type="ECO:0000256" key="3">
    <source>
        <dbReference type="ARBA" id="ARBA00023235"/>
    </source>
</evidence>
<dbReference type="PANTHER" id="PTHR21600:SF44">
    <property type="entry name" value="RIBOSOMAL LARGE SUBUNIT PSEUDOURIDINE SYNTHASE D"/>
    <property type="match status" value="1"/>
</dbReference>
<feature type="active site" evidence="6">
    <location>
        <position position="87"/>
    </location>
</feature>
<dbReference type="PROSITE" id="PS01129">
    <property type="entry name" value="PSI_RLU"/>
    <property type="match status" value="1"/>
</dbReference>
<dbReference type="EMBL" id="AP017928">
    <property type="protein sequence ID" value="BBA35220.1"/>
    <property type="molecule type" value="Genomic_DNA"/>
</dbReference>
<evidence type="ECO:0000256" key="1">
    <source>
        <dbReference type="ARBA" id="ARBA00010876"/>
    </source>
</evidence>
<gene>
    <name evidence="9" type="ORF">sS8_3277</name>
</gene>
<evidence type="ECO:0000259" key="8">
    <source>
        <dbReference type="Pfam" id="PF00849"/>
    </source>
</evidence>
<accession>A0A250KU91</accession>
<dbReference type="GO" id="GO:0160140">
    <property type="term" value="F:23S rRNA pseudouridine(1911/1915/1917) synthase activity"/>
    <property type="evidence" value="ECO:0007669"/>
    <property type="project" value="UniProtKB-EC"/>
</dbReference>
<dbReference type="SUPFAM" id="SSF55120">
    <property type="entry name" value="Pseudouridine synthase"/>
    <property type="match status" value="1"/>
</dbReference>
<evidence type="ECO:0000256" key="5">
    <source>
        <dbReference type="ARBA" id="ARBA00056072"/>
    </source>
</evidence>
<evidence type="ECO:0000256" key="2">
    <source>
        <dbReference type="ARBA" id="ARBA00022884"/>
    </source>
</evidence>
<keyword evidence="10" id="KW-1185">Reference proteome</keyword>
<dbReference type="KEGG" id="mmai:sS8_3277"/>
<dbReference type="InterPro" id="IPR006145">
    <property type="entry name" value="PsdUridine_synth_RsuA/RluA"/>
</dbReference>
<comment type="similarity">
    <text evidence="1 7">Belongs to the pseudouridine synthase RluA family.</text>
</comment>
<dbReference type="GO" id="GO:0003723">
    <property type="term" value="F:RNA binding"/>
    <property type="evidence" value="ECO:0007669"/>
    <property type="project" value="UniProtKB-KW"/>
</dbReference>
<organism evidence="9 10">
    <name type="scientific">Methylocaldum marinum</name>
    <dbReference type="NCBI Taxonomy" id="1432792"/>
    <lineage>
        <taxon>Bacteria</taxon>
        <taxon>Pseudomonadati</taxon>
        <taxon>Pseudomonadota</taxon>
        <taxon>Gammaproteobacteria</taxon>
        <taxon>Methylococcales</taxon>
        <taxon>Methylococcaceae</taxon>
        <taxon>Methylocaldum</taxon>
    </lineage>
</organism>